<accession>A0A940WMU1</accession>
<name>A0A940WMU1_9ACTN</name>
<keyword evidence="1" id="KW-0472">Membrane</keyword>
<keyword evidence="1" id="KW-1133">Transmembrane helix</keyword>
<gene>
    <name evidence="2" type="ORF">JOL79_31740</name>
</gene>
<comment type="caution">
    <text evidence="2">The sequence shown here is derived from an EMBL/GenBank/DDBJ whole genome shotgun (WGS) entry which is preliminary data.</text>
</comment>
<dbReference type="Proteomes" id="UP000674234">
    <property type="component" value="Unassembled WGS sequence"/>
</dbReference>
<proteinExistence type="predicted"/>
<keyword evidence="1" id="KW-0812">Transmembrane</keyword>
<sequence>MPYKSVTKHRGLSGKSHLFHLVLTICTCGLWGLVWLGLWIFRLFVRRKKVTRHYY</sequence>
<dbReference type="AlphaFoldDB" id="A0A940WMU1"/>
<feature type="transmembrane region" description="Helical" evidence="1">
    <location>
        <begin position="20"/>
        <end position="45"/>
    </location>
</feature>
<keyword evidence="3" id="KW-1185">Reference proteome</keyword>
<organism evidence="2 3">
    <name type="scientific">Microbispora oryzae</name>
    <dbReference type="NCBI Taxonomy" id="2806554"/>
    <lineage>
        <taxon>Bacteria</taxon>
        <taxon>Bacillati</taxon>
        <taxon>Actinomycetota</taxon>
        <taxon>Actinomycetes</taxon>
        <taxon>Streptosporangiales</taxon>
        <taxon>Streptosporangiaceae</taxon>
        <taxon>Microbispora</taxon>
    </lineage>
</organism>
<evidence type="ECO:0000256" key="1">
    <source>
        <dbReference type="SAM" id="Phobius"/>
    </source>
</evidence>
<dbReference type="RefSeq" id="WP_210159626.1">
    <property type="nucleotide sequence ID" value="NZ_JAFCNB010000031.1"/>
</dbReference>
<reference evidence="2" key="1">
    <citation type="submission" date="2021-02" db="EMBL/GenBank/DDBJ databases">
        <title>Draft genome sequence of Microbispora sp. RL4-1S isolated from rice leaves in Thailand.</title>
        <authorList>
            <person name="Muangham S."/>
            <person name="Duangmal K."/>
        </authorList>
    </citation>
    <scope>NUCLEOTIDE SEQUENCE</scope>
    <source>
        <strain evidence="2">RL4-1S</strain>
    </source>
</reference>
<protein>
    <submittedName>
        <fullName evidence="2">Uncharacterized protein</fullName>
    </submittedName>
</protein>
<evidence type="ECO:0000313" key="2">
    <source>
        <dbReference type="EMBL" id="MBP2708361.1"/>
    </source>
</evidence>
<dbReference type="EMBL" id="JAFCNB010000031">
    <property type="protein sequence ID" value="MBP2708361.1"/>
    <property type="molecule type" value="Genomic_DNA"/>
</dbReference>
<evidence type="ECO:0000313" key="3">
    <source>
        <dbReference type="Proteomes" id="UP000674234"/>
    </source>
</evidence>